<sequence>MTKTSKTMYLLGYAGVIPFLLLAVLVARDQPSFFDSTIALAVWLGIYAAVILSFLGAISWGVALANQAQLNTKQSNQLLYYGVVPSLLAWLSLLLPINLALAVMAGLIVLAYLVDLLLLAPCLPATISSQYIRLRFHLSITVATLLLLSSIFA</sequence>
<feature type="transmembrane region" description="Helical" evidence="1">
    <location>
        <begin position="101"/>
        <end position="122"/>
    </location>
</feature>
<dbReference type="PANTHER" id="PTHR15887:SF1">
    <property type="entry name" value="TRANSMEMBRANE PROTEIN 69"/>
    <property type="match status" value="1"/>
</dbReference>
<dbReference type="OrthoDB" id="8591832at2"/>
<dbReference type="RefSeq" id="WP_131905529.1">
    <property type="nucleotide sequence ID" value="NZ_BAAAFU010000004.1"/>
</dbReference>
<feature type="transmembrane region" description="Helical" evidence="1">
    <location>
        <begin position="134"/>
        <end position="152"/>
    </location>
</feature>
<feature type="transmembrane region" description="Helical" evidence="1">
    <location>
        <begin position="78"/>
        <end position="95"/>
    </location>
</feature>
<dbReference type="PANTHER" id="PTHR15887">
    <property type="entry name" value="TRANSMEMBRANE PROTEIN 69"/>
    <property type="match status" value="1"/>
</dbReference>
<keyword evidence="1" id="KW-0472">Membrane</keyword>
<proteinExistence type="predicted"/>
<name>A0A4R1F3U7_9GAMM</name>
<accession>A0A4R1F3U7</accession>
<comment type="caution">
    <text evidence="2">The sequence shown here is derived from an EMBL/GenBank/DDBJ whole genome shotgun (WGS) entry which is preliminary data.</text>
</comment>
<keyword evidence="1" id="KW-0812">Transmembrane</keyword>
<dbReference type="InterPro" id="IPR021836">
    <property type="entry name" value="DUF3429"/>
</dbReference>
<dbReference type="Proteomes" id="UP000294887">
    <property type="component" value="Unassembled WGS sequence"/>
</dbReference>
<feature type="transmembrane region" description="Helical" evidence="1">
    <location>
        <begin position="38"/>
        <end position="66"/>
    </location>
</feature>
<organism evidence="2 3">
    <name type="scientific">Cocleimonas flava</name>
    <dbReference type="NCBI Taxonomy" id="634765"/>
    <lineage>
        <taxon>Bacteria</taxon>
        <taxon>Pseudomonadati</taxon>
        <taxon>Pseudomonadota</taxon>
        <taxon>Gammaproteobacteria</taxon>
        <taxon>Thiotrichales</taxon>
        <taxon>Thiotrichaceae</taxon>
        <taxon>Cocleimonas</taxon>
    </lineage>
</organism>
<dbReference type="AlphaFoldDB" id="A0A4R1F3U7"/>
<dbReference type="Pfam" id="PF11911">
    <property type="entry name" value="DUF3429"/>
    <property type="match status" value="1"/>
</dbReference>
<evidence type="ECO:0000313" key="2">
    <source>
        <dbReference type="EMBL" id="TCJ87234.1"/>
    </source>
</evidence>
<feature type="transmembrane region" description="Helical" evidence="1">
    <location>
        <begin position="7"/>
        <end position="26"/>
    </location>
</feature>
<evidence type="ECO:0000313" key="3">
    <source>
        <dbReference type="Proteomes" id="UP000294887"/>
    </source>
</evidence>
<keyword evidence="3" id="KW-1185">Reference proteome</keyword>
<evidence type="ECO:0000256" key="1">
    <source>
        <dbReference type="SAM" id="Phobius"/>
    </source>
</evidence>
<keyword evidence="1" id="KW-1133">Transmembrane helix</keyword>
<reference evidence="2 3" key="1">
    <citation type="submission" date="2019-03" db="EMBL/GenBank/DDBJ databases">
        <title>Genomic Encyclopedia of Type Strains, Phase IV (KMG-IV): sequencing the most valuable type-strain genomes for metagenomic binning, comparative biology and taxonomic classification.</title>
        <authorList>
            <person name="Goeker M."/>
        </authorList>
    </citation>
    <scope>NUCLEOTIDE SEQUENCE [LARGE SCALE GENOMIC DNA]</scope>
    <source>
        <strain evidence="2 3">DSM 24830</strain>
    </source>
</reference>
<dbReference type="EMBL" id="SMFQ01000003">
    <property type="protein sequence ID" value="TCJ87234.1"/>
    <property type="molecule type" value="Genomic_DNA"/>
</dbReference>
<gene>
    <name evidence="2" type="ORF">EV695_1742</name>
</gene>
<protein>
    <submittedName>
        <fullName evidence="2">Uncharacterized protein DUF3429</fullName>
    </submittedName>
</protein>